<reference evidence="2 3" key="1">
    <citation type="submission" date="2018-04" db="EMBL/GenBank/DDBJ databases">
        <title>Genomic Encyclopedia of Archaeal and Bacterial Type Strains, Phase II (KMG-II): from individual species to whole genera.</title>
        <authorList>
            <person name="Goeker M."/>
        </authorList>
    </citation>
    <scope>NUCLEOTIDE SEQUENCE [LARGE SCALE GENOMIC DNA]</scope>
    <source>
        <strain evidence="2 3">DSM 25731</strain>
    </source>
</reference>
<evidence type="ECO:0000256" key="1">
    <source>
        <dbReference type="SAM" id="Phobius"/>
    </source>
</evidence>
<feature type="transmembrane region" description="Helical" evidence="1">
    <location>
        <begin position="69"/>
        <end position="87"/>
    </location>
</feature>
<gene>
    <name evidence="2" type="ORF">C8N46_102358</name>
</gene>
<organism evidence="2 3">
    <name type="scientific">Kordia periserrulae</name>
    <dbReference type="NCBI Taxonomy" id="701523"/>
    <lineage>
        <taxon>Bacteria</taxon>
        <taxon>Pseudomonadati</taxon>
        <taxon>Bacteroidota</taxon>
        <taxon>Flavobacteriia</taxon>
        <taxon>Flavobacteriales</taxon>
        <taxon>Flavobacteriaceae</taxon>
        <taxon>Kordia</taxon>
    </lineage>
</organism>
<name>A0A2T6C3W0_9FLAO</name>
<keyword evidence="3" id="KW-1185">Reference proteome</keyword>
<dbReference type="OrthoDB" id="6400719at2"/>
<keyword evidence="1" id="KW-0472">Membrane</keyword>
<accession>A0A2T6C3W0</accession>
<keyword evidence="1" id="KW-1133">Transmembrane helix</keyword>
<dbReference type="EMBL" id="QBKT01000002">
    <property type="protein sequence ID" value="PTX62957.1"/>
    <property type="molecule type" value="Genomic_DNA"/>
</dbReference>
<dbReference type="Proteomes" id="UP000244090">
    <property type="component" value="Unassembled WGS sequence"/>
</dbReference>
<sequence length="108" mass="12573">MDSKTIEAGRQTAMISYLTLIGLVIAYSMNMETKNKFAAMHIRQSLGLNILFYSIAIFIGYFNSWLVSGPFYVFFVVLWTFAFVNAIQREYRPIPIVGDYFQEWFKSI</sequence>
<feature type="transmembrane region" description="Helical" evidence="1">
    <location>
        <begin position="12"/>
        <end position="30"/>
    </location>
</feature>
<evidence type="ECO:0000313" key="3">
    <source>
        <dbReference type="Proteomes" id="UP000244090"/>
    </source>
</evidence>
<protein>
    <submittedName>
        <fullName evidence="2">Putative membrane protein</fullName>
    </submittedName>
</protein>
<feature type="transmembrane region" description="Helical" evidence="1">
    <location>
        <begin position="42"/>
        <end position="63"/>
    </location>
</feature>
<comment type="caution">
    <text evidence="2">The sequence shown here is derived from an EMBL/GenBank/DDBJ whole genome shotgun (WGS) entry which is preliminary data.</text>
</comment>
<dbReference type="RefSeq" id="WP_108113928.1">
    <property type="nucleotide sequence ID" value="NZ_QBKT01000002.1"/>
</dbReference>
<evidence type="ECO:0000313" key="2">
    <source>
        <dbReference type="EMBL" id="PTX62957.1"/>
    </source>
</evidence>
<dbReference type="AlphaFoldDB" id="A0A2T6C3W0"/>
<proteinExistence type="predicted"/>
<keyword evidence="1" id="KW-0812">Transmembrane</keyword>